<dbReference type="Proteomes" id="UP000781958">
    <property type="component" value="Unassembled WGS sequence"/>
</dbReference>
<keyword evidence="2" id="KW-1185">Reference proteome</keyword>
<evidence type="ECO:0000313" key="1">
    <source>
        <dbReference type="EMBL" id="MBP2295688.1"/>
    </source>
</evidence>
<gene>
    <name evidence="1" type="ORF">J2851_005499</name>
</gene>
<accession>A0ABS4SUB6</accession>
<name>A0ABS4SUB6_9PROT</name>
<reference evidence="1 2" key="1">
    <citation type="submission" date="2021-03" db="EMBL/GenBank/DDBJ databases">
        <title>Genomic Encyclopedia of Type Strains, Phase III (KMG-III): the genomes of soil and plant-associated and newly described type strains.</title>
        <authorList>
            <person name="Whitman W."/>
        </authorList>
    </citation>
    <scope>NUCLEOTIDE SEQUENCE [LARGE SCALE GENOMIC DNA]</scope>
    <source>
        <strain evidence="1 2">IMMIB AFH-6</strain>
    </source>
</reference>
<dbReference type="EMBL" id="JAGINP010000023">
    <property type="protein sequence ID" value="MBP2295688.1"/>
    <property type="molecule type" value="Genomic_DNA"/>
</dbReference>
<protein>
    <submittedName>
        <fullName evidence="1">Uncharacterized protein</fullName>
    </submittedName>
</protein>
<evidence type="ECO:0000313" key="2">
    <source>
        <dbReference type="Proteomes" id="UP000781958"/>
    </source>
</evidence>
<organism evidence="1 2">
    <name type="scientific">Azospirillum rugosum</name>
    <dbReference type="NCBI Taxonomy" id="416170"/>
    <lineage>
        <taxon>Bacteria</taxon>
        <taxon>Pseudomonadati</taxon>
        <taxon>Pseudomonadota</taxon>
        <taxon>Alphaproteobacteria</taxon>
        <taxon>Rhodospirillales</taxon>
        <taxon>Azospirillaceae</taxon>
        <taxon>Azospirillum</taxon>
    </lineage>
</organism>
<proteinExistence type="predicted"/>
<comment type="caution">
    <text evidence="1">The sequence shown here is derived from an EMBL/GenBank/DDBJ whole genome shotgun (WGS) entry which is preliminary data.</text>
</comment>
<sequence>MIRMRSQKDATRFRSWLTKIMPMPRFEHSSSMIASTCICTVTSSAEVGSSAISRSGLGISIMAIMMRWPMPPDTSCG</sequence>